<protein>
    <submittedName>
        <fullName evidence="3">Uncharacterized protein</fullName>
    </submittedName>
</protein>
<proteinExistence type="predicted"/>
<keyword evidence="2" id="KW-0732">Signal</keyword>
<keyword evidence="4" id="KW-1185">Reference proteome</keyword>
<accession>A0A5B7JYD1</accession>
<reference evidence="3 4" key="1">
    <citation type="submission" date="2019-05" db="EMBL/GenBank/DDBJ databases">
        <title>Another draft genome of Portunus trituberculatus and its Hox gene families provides insights of decapod evolution.</title>
        <authorList>
            <person name="Jeong J.-H."/>
            <person name="Song I."/>
            <person name="Kim S."/>
            <person name="Choi T."/>
            <person name="Kim D."/>
            <person name="Ryu S."/>
            <person name="Kim W."/>
        </authorList>
    </citation>
    <scope>NUCLEOTIDE SEQUENCE [LARGE SCALE GENOMIC DNA]</scope>
    <source>
        <tissue evidence="3">Muscle</tissue>
    </source>
</reference>
<dbReference type="Proteomes" id="UP000324222">
    <property type="component" value="Unassembled WGS sequence"/>
</dbReference>
<evidence type="ECO:0000256" key="2">
    <source>
        <dbReference type="SAM" id="SignalP"/>
    </source>
</evidence>
<evidence type="ECO:0000313" key="4">
    <source>
        <dbReference type="Proteomes" id="UP000324222"/>
    </source>
</evidence>
<organism evidence="3 4">
    <name type="scientific">Portunus trituberculatus</name>
    <name type="common">Swimming crab</name>
    <name type="synonym">Neptunus trituberculatus</name>
    <dbReference type="NCBI Taxonomy" id="210409"/>
    <lineage>
        <taxon>Eukaryota</taxon>
        <taxon>Metazoa</taxon>
        <taxon>Ecdysozoa</taxon>
        <taxon>Arthropoda</taxon>
        <taxon>Crustacea</taxon>
        <taxon>Multicrustacea</taxon>
        <taxon>Malacostraca</taxon>
        <taxon>Eumalacostraca</taxon>
        <taxon>Eucarida</taxon>
        <taxon>Decapoda</taxon>
        <taxon>Pleocyemata</taxon>
        <taxon>Brachyura</taxon>
        <taxon>Eubrachyura</taxon>
        <taxon>Portunoidea</taxon>
        <taxon>Portunidae</taxon>
        <taxon>Portuninae</taxon>
        <taxon>Portunus</taxon>
    </lineage>
</organism>
<gene>
    <name evidence="3" type="ORF">E2C01_098658</name>
</gene>
<dbReference type="EMBL" id="VSRR010134341">
    <property type="protein sequence ID" value="MPD03042.1"/>
    <property type="molecule type" value="Genomic_DNA"/>
</dbReference>
<name>A0A5B7JYD1_PORTR</name>
<comment type="caution">
    <text evidence="3">The sequence shown here is derived from an EMBL/GenBank/DDBJ whole genome shotgun (WGS) entry which is preliminary data.</text>
</comment>
<evidence type="ECO:0000313" key="3">
    <source>
        <dbReference type="EMBL" id="MPD03042.1"/>
    </source>
</evidence>
<feature type="region of interest" description="Disordered" evidence="1">
    <location>
        <begin position="39"/>
        <end position="77"/>
    </location>
</feature>
<evidence type="ECO:0000256" key="1">
    <source>
        <dbReference type="SAM" id="MobiDB-lite"/>
    </source>
</evidence>
<feature type="signal peptide" evidence="2">
    <location>
        <begin position="1"/>
        <end position="21"/>
    </location>
</feature>
<dbReference type="AlphaFoldDB" id="A0A5B7JYD1"/>
<sequence length="108" mass="11769">MRWTPPITTISVRRGFKCVLSLLPSLPSLTSLGTSCLPSGAPASRGSGHRAAQCTPVTRGQADGPTRDVQPRKGGGFMKMLGRKQEAEVYVCWFMRVSDFVSLFVRLL</sequence>
<feature type="chain" id="PRO_5023131489" evidence="2">
    <location>
        <begin position="22"/>
        <end position="108"/>
    </location>
</feature>